<dbReference type="InterPro" id="IPR007000">
    <property type="entry name" value="PLipase_B-like"/>
</dbReference>
<dbReference type="Pfam" id="PF04916">
    <property type="entry name" value="Phospholip_B"/>
    <property type="match status" value="1"/>
</dbReference>
<evidence type="ECO:0000256" key="7">
    <source>
        <dbReference type="RuleBase" id="RU364138"/>
    </source>
</evidence>
<dbReference type="AlphaFoldDB" id="A0A087TYC3"/>
<dbReference type="PANTHER" id="PTHR12370">
    <property type="entry name" value="PHOSPHOLIPASE B-RELATED"/>
    <property type="match status" value="1"/>
</dbReference>
<dbReference type="GO" id="GO:0009395">
    <property type="term" value="P:phospholipid catabolic process"/>
    <property type="evidence" value="ECO:0007669"/>
    <property type="project" value="TreeGrafter"/>
</dbReference>
<dbReference type="Gene3D" id="3.60.60.30">
    <property type="match status" value="1"/>
</dbReference>
<reference evidence="8 9" key="1">
    <citation type="submission" date="2013-11" db="EMBL/GenBank/DDBJ databases">
        <title>Genome sequencing of Stegodyphus mimosarum.</title>
        <authorList>
            <person name="Bechsgaard J."/>
        </authorList>
    </citation>
    <scope>NUCLEOTIDE SEQUENCE [LARGE SCALE GENOMIC DNA]</scope>
</reference>
<sequence>MGDLEDLEVVLKKNNLKKVLGSGSCSGLVKVLPNNENLYVAQDTWSGYNSMLRILKKYIFSFHTAMNEGSPVIPGHTSTFSSQPGLIFSQDDFYLISSGLVAIETTIGNSNTSLYDFVTPEGTILEWQRNIIANRLAKDGRQWANLFEIMNSGTYNNQWMIVDYKKFMPGKPLQDGLLWVLEQLPGYTHSEDVTKLLRDQGYFPSYNVAYFPDVFNLSGAQINAQKYGDWFTYDRCPRALIFRRDQGKVSDVPSMIKLMRYNDYTNDPLSRCNCTPPYSAENAISARCDLNPINGTYPFAALGHRQHGGTDMKLTTFDLFQNMEFVAFGGP</sequence>
<evidence type="ECO:0000256" key="3">
    <source>
        <dbReference type="ARBA" id="ARBA00022801"/>
    </source>
</evidence>
<evidence type="ECO:0000313" key="9">
    <source>
        <dbReference type="Proteomes" id="UP000054359"/>
    </source>
</evidence>
<dbReference type="Proteomes" id="UP000054359">
    <property type="component" value="Unassembled WGS sequence"/>
</dbReference>
<dbReference type="EC" id="3.1.1.-" evidence="7"/>
<keyword evidence="9" id="KW-1185">Reference proteome</keyword>
<dbReference type="GO" id="GO:0004620">
    <property type="term" value="F:phospholipase activity"/>
    <property type="evidence" value="ECO:0007669"/>
    <property type="project" value="InterPro"/>
</dbReference>
<keyword evidence="4 7" id="KW-0442">Lipid degradation</keyword>
<comment type="function">
    <text evidence="7">Putative phospholipase.</text>
</comment>
<comment type="similarity">
    <text evidence="1 7">Belongs to the phospholipase B-like family.</text>
</comment>
<dbReference type="OMA" id="NWENTTI"/>
<gene>
    <name evidence="8" type="ORF">X975_04973</name>
</gene>
<dbReference type="OrthoDB" id="443524at2759"/>
<keyword evidence="6" id="KW-0325">Glycoprotein</keyword>
<feature type="non-terminal residue" evidence="8">
    <location>
        <position position="331"/>
    </location>
</feature>
<keyword evidence="3 7" id="KW-0378">Hydrolase</keyword>
<organism evidence="8 9">
    <name type="scientific">Stegodyphus mimosarum</name>
    <name type="common">African social velvet spider</name>
    <dbReference type="NCBI Taxonomy" id="407821"/>
    <lineage>
        <taxon>Eukaryota</taxon>
        <taxon>Metazoa</taxon>
        <taxon>Ecdysozoa</taxon>
        <taxon>Arthropoda</taxon>
        <taxon>Chelicerata</taxon>
        <taxon>Arachnida</taxon>
        <taxon>Araneae</taxon>
        <taxon>Araneomorphae</taxon>
        <taxon>Entelegynae</taxon>
        <taxon>Eresoidea</taxon>
        <taxon>Eresidae</taxon>
        <taxon>Stegodyphus</taxon>
    </lineage>
</organism>
<keyword evidence="5 7" id="KW-0443">Lipid metabolism</keyword>
<protein>
    <recommendedName>
        <fullName evidence="7">Phospholipase B-like</fullName>
        <ecNumber evidence="7">3.1.1.-</ecNumber>
    </recommendedName>
</protein>
<name>A0A087TYC3_STEMI</name>
<evidence type="ECO:0000313" key="8">
    <source>
        <dbReference type="EMBL" id="KFM70112.1"/>
    </source>
</evidence>
<dbReference type="GO" id="GO:0005576">
    <property type="term" value="C:extracellular region"/>
    <property type="evidence" value="ECO:0007669"/>
    <property type="project" value="TreeGrafter"/>
</dbReference>
<dbReference type="PANTHER" id="PTHR12370:SF3">
    <property type="entry name" value="PHOSPHOLIPASE B-LIKE 2-RELATED"/>
    <property type="match status" value="1"/>
</dbReference>
<evidence type="ECO:0000256" key="2">
    <source>
        <dbReference type="ARBA" id="ARBA00022729"/>
    </source>
</evidence>
<accession>A0A087TYC3</accession>
<evidence type="ECO:0000256" key="5">
    <source>
        <dbReference type="ARBA" id="ARBA00023098"/>
    </source>
</evidence>
<evidence type="ECO:0000256" key="4">
    <source>
        <dbReference type="ARBA" id="ARBA00022963"/>
    </source>
</evidence>
<dbReference type="STRING" id="407821.A0A087TYC3"/>
<dbReference type="EMBL" id="KK117307">
    <property type="protein sequence ID" value="KFM70112.1"/>
    <property type="molecule type" value="Genomic_DNA"/>
</dbReference>
<evidence type="ECO:0000256" key="1">
    <source>
        <dbReference type="ARBA" id="ARBA00007835"/>
    </source>
</evidence>
<keyword evidence="2" id="KW-0732">Signal</keyword>
<proteinExistence type="inferred from homology"/>
<evidence type="ECO:0000256" key="6">
    <source>
        <dbReference type="ARBA" id="ARBA00023180"/>
    </source>
</evidence>